<evidence type="ECO:0000256" key="16">
    <source>
        <dbReference type="SAM" id="Phobius"/>
    </source>
</evidence>
<evidence type="ECO:0000256" key="2">
    <source>
        <dbReference type="ARBA" id="ARBA00004429"/>
    </source>
</evidence>
<keyword evidence="7 15" id="KW-0997">Cell inner membrane</keyword>
<comment type="caution">
    <text evidence="18">The sequence shown here is derived from an EMBL/GenBank/DDBJ whole genome shotgun (WGS) entry which is preliminary data.</text>
</comment>
<gene>
    <name evidence="18" type="ORF">HYY65_00490</name>
</gene>
<evidence type="ECO:0000256" key="9">
    <source>
        <dbReference type="ARBA" id="ARBA00022857"/>
    </source>
</evidence>
<evidence type="ECO:0000256" key="8">
    <source>
        <dbReference type="ARBA" id="ARBA00022692"/>
    </source>
</evidence>
<protein>
    <recommendedName>
        <fullName evidence="5 15">NAD(P) transhydrogenase subunit beta</fullName>
        <ecNumber evidence="4 15">7.1.1.1</ecNumber>
    </recommendedName>
    <alternativeName>
        <fullName evidence="15">Nicotinamide nucleotide transhydrogenase subunit beta</fullName>
    </alternativeName>
</protein>
<evidence type="ECO:0000313" key="18">
    <source>
        <dbReference type="EMBL" id="MBI3013555.1"/>
    </source>
</evidence>
<dbReference type="GO" id="GO:0050661">
    <property type="term" value="F:NADP binding"/>
    <property type="evidence" value="ECO:0007669"/>
    <property type="project" value="InterPro"/>
</dbReference>
<dbReference type="InterPro" id="IPR029035">
    <property type="entry name" value="DHS-like_NAD/FAD-binding_dom"/>
</dbReference>
<evidence type="ECO:0000256" key="6">
    <source>
        <dbReference type="ARBA" id="ARBA00022475"/>
    </source>
</evidence>
<keyword evidence="6 15" id="KW-1003">Cell membrane</keyword>
<organism evidence="18 19">
    <name type="scientific">Tectimicrobiota bacterium</name>
    <dbReference type="NCBI Taxonomy" id="2528274"/>
    <lineage>
        <taxon>Bacteria</taxon>
        <taxon>Pseudomonadati</taxon>
        <taxon>Nitrospinota/Tectimicrobiota group</taxon>
        <taxon>Candidatus Tectimicrobiota</taxon>
    </lineage>
</organism>
<evidence type="ECO:0000313" key="19">
    <source>
        <dbReference type="Proteomes" id="UP000741360"/>
    </source>
</evidence>
<dbReference type="InterPro" id="IPR034300">
    <property type="entry name" value="PNTB-like"/>
</dbReference>
<feature type="transmembrane region" description="Helical" evidence="16">
    <location>
        <begin position="162"/>
        <end position="180"/>
    </location>
</feature>
<dbReference type="Pfam" id="PF02233">
    <property type="entry name" value="PNTB"/>
    <property type="match status" value="1"/>
</dbReference>
<feature type="domain" description="NADP transhydrogenase beta-like" evidence="17">
    <location>
        <begin position="11"/>
        <end position="457"/>
    </location>
</feature>
<feature type="transmembrane region" description="Helical" evidence="16">
    <location>
        <begin position="186"/>
        <end position="207"/>
    </location>
</feature>
<feature type="transmembrane region" description="Helical" evidence="16">
    <location>
        <begin position="37"/>
        <end position="55"/>
    </location>
</feature>
<dbReference type="PANTHER" id="PTHR44758:SF1">
    <property type="entry name" value="NAD(P) TRANSHYDROGENASE SUBUNIT BETA"/>
    <property type="match status" value="1"/>
</dbReference>
<keyword evidence="11 16" id="KW-1133">Transmembrane helix</keyword>
<evidence type="ECO:0000256" key="4">
    <source>
        <dbReference type="ARBA" id="ARBA00012943"/>
    </source>
</evidence>
<sequence>MSEQLIEHFIQFSYIAAAVLFVLSLKWLSAPTTARRGVRAGEIGMLLAIIGALLHHGIVSYQWILVAFVVGSLIGVPMAVLMPMTAVPQRTALSHAFGALAAALVGTAEYYLKTPNLDSFIMIALVLEMLLGFLTFTGSLMAFGKLQEVLPTRPVTYRGQNFVNLALLGIAVLIGAYLVVNPGATGLFLVFAGLCLLFGVLLILPIGGADMPTVIALLNSYAGLASSAMGFVLDNKLLIIAGALDGTSGFILSVIMCKAMNRSFTNVLFGAFGQVQVAAAGKVEERPVRSATPSEAASILETASSVIIVPGYGMAVAQAQHKVRELYESLSKRGVEVRFAIHPVAGRMPGHMNVLLAEAEIPYDKLSEMEEINGDFPYADVALVIGANDVTNPAARHDQASPIYGMPILDVDKAKTVMVIKRSMNPGFAGIENELYYMDRTLMLFGDAKGFVGEIVKSLSDGAHG</sequence>
<keyword evidence="8 16" id="KW-0812">Transmembrane</keyword>
<comment type="function">
    <text evidence="1 15">The transhydrogenation between NADH and NADP is coupled to respiration and ATP hydrolysis and functions as a proton pump across the membrane.</text>
</comment>
<evidence type="ECO:0000256" key="15">
    <source>
        <dbReference type="PIRNR" id="PIRNR000204"/>
    </source>
</evidence>
<dbReference type="GO" id="GO:0005886">
    <property type="term" value="C:plasma membrane"/>
    <property type="evidence" value="ECO:0007669"/>
    <property type="project" value="UniProtKB-SubCell"/>
</dbReference>
<keyword evidence="9 15" id="KW-0521">NADP</keyword>
<keyword evidence="12 15" id="KW-0520">NAD</keyword>
<reference evidence="18" key="1">
    <citation type="submission" date="2020-07" db="EMBL/GenBank/DDBJ databases">
        <title>Huge and variable diversity of episymbiotic CPR bacteria and DPANN archaea in groundwater ecosystems.</title>
        <authorList>
            <person name="He C.Y."/>
            <person name="Keren R."/>
            <person name="Whittaker M."/>
            <person name="Farag I.F."/>
            <person name="Doudna J."/>
            <person name="Cate J.H.D."/>
            <person name="Banfield J.F."/>
        </authorList>
    </citation>
    <scope>NUCLEOTIDE SEQUENCE</scope>
    <source>
        <strain evidence="18">NC_groundwater_717_Ag_S-0.2um_59_8</strain>
    </source>
</reference>
<comment type="catalytic activity">
    <reaction evidence="14 15">
        <text>NAD(+) + NADPH + H(+)(in) = NADH + NADP(+) + H(+)(out)</text>
        <dbReference type="Rhea" id="RHEA:47992"/>
        <dbReference type="ChEBI" id="CHEBI:15378"/>
        <dbReference type="ChEBI" id="CHEBI:57540"/>
        <dbReference type="ChEBI" id="CHEBI:57783"/>
        <dbReference type="ChEBI" id="CHEBI:57945"/>
        <dbReference type="ChEBI" id="CHEBI:58349"/>
        <dbReference type="EC" id="7.1.1.1"/>
    </reaction>
</comment>
<evidence type="ECO:0000256" key="13">
    <source>
        <dbReference type="ARBA" id="ARBA00023136"/>
    </source>
</evidence>
<keyword evidence="13 15" id="KW-0472">Membrane</keyword>
<evidence type="ECO:0000256" key="10">
    <source>
        <dbReference type="ARBA" id="ARBA00022967"/>
    </source>
</evidence>
<dbReference type="EC" id="7.1.1.1" evidence="4 15"/>
<comment type="similarity">
    <text evidence="3 15">Belongs to the PNT beta subunit family.</text>
</comment>
<feature type="transmembrane region" description="Helical" evidence="16">
    <location>
        <begin position="93"/>
        <end position="113"/>
    </location>
</feature>
<dbReference type="AlphaFoldDB" id="A0A932LZA6"/>
<dbReference type="GO" id="GO:0008750">
    <property type="term" value="F:proton-translocating NAD(P)+ transhydrogenase activity"/>
    <property type="evidence" value="ECO:0007669"/>
    <property type="project" value="UniProtKB-EC"/>
</dbReference>
<evidence type="ECO:0000256" key="3">
    <source>
        <dbReference type="ARBA" id="ARBA00007919"/>
    </source>
</evidence>
<feature type="transmembrane region" description="Helical" evidence="16">
    <location>
        <begin position="6"/>
        <end position="25"/>
    </location>
</feature>
<feature type="transmembrane region" description="Helical" evidence="16">
    <location>
        <begin position="238"/>
        <end position="257"/>
    </location>
</feature>
<evidence type="ECO:0000256" key="11">
    <source>
        <dbReference type="ARBA" id="ARBA00022989"/>
    </source>
</evidence>
<evidence type="ECO:0000256" key="7">
    <source>
        <dbReference type="ARBA" id="ARBA00022519"/>
    </source>
</evidence>
<evidence type="ECO:0000259" key="17">
    <source>
        <dbReference type="Pfam" id="PF02233"/>
    </source>
</evidence>
<evidence type="ECO:0000256" key="5">
    <source>
        <dbReference type="ARBA" id="ARBA00014581"/>
    </source>
</evidence>
<dbReference type="Proteomes" id="UP000741360">
    <property type="component" value="Unassembled WGS sequence"/>
</dbReference>
<feature type="transmembrane region" description="Helical" evidence="16">
    <location>
        <begin position="214"/>
        <end position="232"/>
    </location>
</feature>
<proteinExistence type="inferred from homology"/>
<keyword evidence="10 15" id="KW-1278">Translocase</keyword>
<evidence type="ECO:0000256" key="12">
    <source>
        <dbReference type="ARBA" id="ARBA00023027"/>
    </source>
</evidence>
<feature type="transmembrane region" description="Helical" evidence="16">
    <location>
        <begin position="119"/>
        <end position="141"/>
    </location>
</feature>
<accession>A0A932LZA6</accession>
<dbReference type="SUPFAM" id="SSF52467">
    <property type="entry name" value="DHS-like NAD/FAD-binding domain"/>
    <property type="match status" value="1"/>
</dbReference>
<evidence type="ECO:0000256" key="1">
    <source>
        <dbReference type="ARBA" id="ARBA00003943"/>
    </source>
</evidence>
<name>A0A932LZA6_UNCTE</name>
<dbReference type="InterPro" id="IPR012136">
    <property type="entry name" value="NADH_DH_b"/>
</dbReference>
<dbReference type="PANTHER" id="PTHR44758">
    <property type="entry name" value="NAD(P) TRANSHYDROGENASE SUBUNIT BETA"/>
    <property type="match status" value="1"/>
</dbReference>
<dbReference type="PIRSF" id="PIRSF000204">
    <property type="entry name" value="PNTB"/>
    <property type="match status" value="1"/>
</dbReference>
<feature type="transmembrane region" description="Helical" evidence="16">
    <location>
        <begin position="61"/>
        <end position="81"/>
    </location>
</feature>
<comment type="subcellular location">
    <subcellularLocation>
        <location evidence="2">Cell inner membrane</location>
        <topology evidence="2">Multi-pass membrane protein</topology>
    </subcellularLocation>
</comment>
<dbReference type="EMBL" id="JACPSX010000007">
    <property type="protein sequence ID" value="MBI3013555.1"/>
    <property type="molecule type" value="Genomic_DNA"/>
</dbReference>
<dbReference type="Gene3D" id="3.40.50.1220">
    <property type="entry name" value="TPP-binding domain"/>
    <property type="match status" value="1"/>
</dbReference>
<evidence type="ECO:0000256" key="14">
    <source>
        <dbReference type="ARBA" id="ARBA00048202"/>
    </source>
</evidence>